<evidence type="ECO:0000313" key="4">
    <source>
        <dbReference type="Proteomes" id="UP000582213"/>
    </source>
</evidence>
<name>A0A650CIQ5_SULOH</name>
<keyword evidence="3" id="KW-1185">Reference proteome</keyword>
<dbReference type="KEGG" id="soh:D1869_11100"/>
<evidence type="ECO:0000313" key="1">
    <source>
        <dbReference type="EMBL" id="MBB5253336.1"/>
    </source>
</evidence>
<dbReference type="EMBL" id="JACHFY010000004">
    <property type="protein sequence ID" value="MBB5253336.1"/>
    <property type="molecule type" value="Genomic_DNA"/>
</dbReference>
<dbReference type="RefSeq" id="WP_156015139.1">
    <property type="nucleotide sequence ID" value="NZ_AP031374.1"/>
</dbReference>
<dbReference type="OrthoDB" id="38105at2157"/>
<proteinExistence type="predicted"/>
<dbReference type="Proteomes" id="UP000427373">
    <property type="component" value="Chromosome"/>
</dbReference>
<dbReference type="AlphaFoldDB" id="A0A650CIQ5"/>
<sequence>MDIKIIKAEKKGDFEEIEGLVPARCALGYYHVKVTVKGFRLIDSSCECGEKLCPHAVKLEMAFFRKRKELSS</sequence>
<reference evidence="1 4" key="2">
    <citation type="submission" date="2020-08" db="EMBL/GenBank/DDBJ databases">
        <title>Genomic Encyclopedia of Type Strains, Phase IV (KMG-IV): sequencing the most valuable type-strain genomes for metagenomic binning, comparative biology and taxonomic classification.</title>
        <authorList>
            <person name="Goeker M."/>
        </authorList>
    </citation>
    <scope>NUCLEOTIDE SEQUENCE [LARGE SCALE GENOMIC DNA]</scope>
    <source>
        <strain evidence="1 4">DSM 12421</strain>
    </source>
</reference>
<evidence type="ECO:0000313" key="2">
    <source>
        <dbReference type="EMBL" id="QGR17659.1"/>
    </source>
</evidence>
<evidence type="ECO:0000313" key="3">
    <source>
        <dbReference type="Proteomes" id="UP000427373"/>
    </source>
</evidence>
<protein>
    <recommendedName>
        <fullName evidence="5">SWIM-type domain-containing protein</fullName>
    </recommendedName>
</protein>
<dbReference type="EMBL" id="CP045484">
    <property type="protein sequence ID" value="QGR17659.1"/>
    <property type="molecule type" value="Genomic_DNA"/>
</dbReference>
<gene>
    <name evidence="2" type="ORF">D1869_11100</name>
    <name evidence="1" type="ORF">HNQ62_001097</name>
</gene>
<dbReference type="GeneID" id="95644692"/>
<accession>A0A650CIQ5</accession>
<organism evidence="2 3">
    <name type="scientific">Sulfurisphaera ohwakuensis</name>
    <dbReference type="NCBI Taxonomy" id="69656"/>
    <lineage>
        <taxon>Archaea</taxon>
        <taxon>Thermoproteota</taxon>
        <taxon>Thermoprotei</taxon>
        <taxon>Sulfolobales</taxon>
        <taxon>Sulfolobaceae</taxon>
        <taxon>Sulfurisphaera</taxon>
    </lineage>
</organism>
<evidence type="ECO:0008006" key="5">
    <source>
        <dbReference type="Google" id="ProtNLM"/>
    </source>
</evidence>
<reference evidence="2 3" key="1">
    <citation type="submission" date="2019-10" db="EMBL/GenBank/DDBJ databases">
        <title>Genome Sequences from Six Type Strain Members of the Archaeal Family Sulfolobaceae: Acidianus ambivalens, Acidianus infernus, Metallosphaera prunae, Stygiolobus azoricus, Sulfolobus metallicus, and Sulfurisphaera ohwakuensis.</title>
        <authorList>
            <person name="Counts J.A."/>
            <person name="Kelly R.M."/>
        </authorList>
    </citation>
    <scope>NUCLEOTIDE SEQUENCE [LARGE SCALE GENOMIC DNA]</scope>
    <source>
        <strain evidence="2 3">TA-1</strain>
    </source>
</reference>
<dbReference type="Proteomes" id="UP000582213">
    <property type="component" value="Unassembled WGS sequence"/>
</dbReference>